<feature type="compositionally biased region" description="Pro residues" evidence="1">
    <location>
        <begin position="68"/>
        <end position="116"/>
    </location>
</feature>
<evidence type="ECO:0000313" key="3">
    <source>
        <dbReference type="Proteomes" id="UP000615446"/>
    </source>
</evidence>
<protein>
    <submittedName>
        <fullName evidence="2">Uncharacterized protein</fullName>
    </submittedName>
</protein>
<evidence type="ECO:0000256" key="1">
    <source>
        <dbReference type="SAM" id="MobiDB-lite"/>
    </source>
</evidence>
<comment type="caution">
    <text evidence="2">The sequence shown here is derived from an EMBL/GenBank/DDBJ whole genome shotgun (WGS) entry which is preliminary data.</text>
</comment>
<organism evidence="2 3">
    <name type="scientific">Rhizophagus clarus</name>
    <dbReference type="NCBI Taxonomy" id="94130"/>
    <lineage>
        <taxon>Eukaryota</taxon>
        <taxon>Fungi</taxon>
        <taxon>Fungi incertae sedis</taxon>
        <taxon>Mucoromycota</taxon>
        <taxon>Glomeromycotina</taxon>
        <taxon>Glomeromycetes</taxon>
        <taxon>Glomerales</taxon>
        <taxon>Glomeraceae</taxon>
        <taxon>Rhizophagus</taxon>
    </lineage>
</organism>
<sequence length="128" mass="14607">MWGDPEIRLLINKRRMRNIEYYEIAGSIYEKIFDELPGGKVTKNGEKYYDEFIDDFWLKPESTLARIPPLPPPLLQPPPPPPPPPPLPQPPPPQPPPPPPPPPSPPPQPPLLPPPLRYHESYSPPQYH</sequence>
<proteinExistence type="predicted"/>
<dbReference type="Proteomes" id="UP000615446">
    <property type="component" value="Unassembled WGS sequence"/>
</dbReference>
<evidence type="ECO:0000313" key="2">
    <source>
        <dbReference type="EMBL" id="GES98376.1"/>
    </source>
</evidence>
<gene>
    <name evidence="2" type="ORF">RCL2_002493000</name>
</gene>
<dbReference type="AlphaFoldDB" id="A0A8H3R030"/>
<name>A0A8H3R030_9GLOM</name>
<accession>A0A8H3R030</accession>
<dbReference type="PRINTS" id="PR01217">
    <property type="entry name" value="PRICHEXTENSN"/>
</dbReference>
<dbReference type="EMBL" id="BLAL01000266">
    <property type="protein sequence ID" value="GES98376.1"/>
    <property type="molecule type" value="Genomic_DNA"/>
</dbReference>
<dbReference type="OrthoDB" id="2394703at2759"/>
<feature type="region of interest" description="Disordered" evidence="1">
    <location>
        <begin position="67"/>
        <end position="128"/>
    </location>
</feature>
<reference evidence="2" key="1">
    <citation type="submission" date="2019-10" db="EMBL/GenBank/DDBJ databases">
        <title>Conservation and host-specific expression of non-tandemly repeated heterogenous ribosome RNA gene in arbuscular mycorrhizal fungi.</title>
        <authorList>
            <person name="Maeda T."/>
            <person name="Kobayashi Y."/>
            <person name="Nakagawa T."/>
            <person name="Ezawa T."/>
            <person name="Yamaguchi K."/>
            <person name="Bino T."/>
            <person name="Nishimoto Y."/>
            <person name="Shigenobu S."/>
            <person name="Kawaguchi M."/>
        </authorList>
    </citation>
    <scope>NUCLEOTIDE SEQUENCE</scope>
    <source>
        <strain evidence="2">HR1</strain>
    </source>
</reference>